<dbReference type="Pfam" id="PF07702">
    <property type="entry name" value="UTRA"/>
    <property type="match status" value="1"/>
</dbReference>
<dbReference type="GO" id="GO:0003700">
    <property type="term" value="F:DNA-binding transcription factor activity"/>
    <property type="evidence" value="ECO:0007669"/>
    <property type="project" value="InterPro"/>
</dbReference>
<dbReference type="Pfam" id="PF00392">
    <property type="entry name" value="GntR"/>
    <property type="match status" value="1"/>
</dbReference>
<dbReference type="PANTHER" id="PTHR44846:SF7">
    <property type="entry name" value="TRANSCRIPTIONAL REGULATOR OF 2-AMINOETHYLPHOSPHONATE DEGRADATION OPERONS-RELATED"/>
    <property type="match status" value="1"/>
</dbReference>
<dbReference type="SUPFAM" id="SSF64288">
    <property type="entry name" value="Chorismate lyase-like"/>
    <property type="match status" value="1"/>
</dbReference>
<dbReference type="InterPro" id="IPR011663">
    <property type="entry name" value="UTRA"/>
</dbReference>
<keyword evidence="6" id="KW-1185">Reference proteome</keyword>
<evidence type="ECO:0000256" key="2">
    <source>
        <dbReference type="ARBA" id="ARBA00023125"/>
    </source>
</evidence>
<dbReference type="InterPro" id="IPR050679">
    <property type="entry name" value="Bact_HTH_transcr_reg"/>
</dbReference>
<dbReference type="AlphaFoldDB" id="A0A291HMK3"/>
<evidence type="ECO:0000313" key="6">
    <source>
        <dbReference type="Proteomes" id="UP000217763"/>
    </source>
</evidence>
<name>A0A291HMK3_9GAMM</name>
<dbReference type="InterPro" id="IPR036388">
    <property type="entry name" value="WH-like_DNA-bd_sf"/>
</dbReference>
<dbReference type="Gene3D" id="1.10.10.10">
    <property type="entry name" value="Winged helix-like DNA-binding domain superfamily/Winged helix DNA-binding domain"/>
    <property type="match status" value="1"/>
</dbReference>
<dbReference type="InterPro" id="IPR028978">
    <property type="entry name" value="Chorismate_lyase_/UTRA_dom_sf"/>
</dbReference>
<feature type="domain" description="HTH gntR-type" evidence="4">
    <location>
        <begin position="6"/>
        <end position="74"/>
    </location>
</feature>
<dbReference type="PRINTS" id="PR00035">
    <property type="entry name" value="HTHGNTR"/>
</dbReference>
<evidence type="ECO:0000256" key="1">
    <source>
        <dbReference type="ARBA" id="ARBA00023015"/>
    </source>
</evidence>
<sequence length="251" mass="28374">MEPLPNTQIAHITETLRRQIAAGALPSGAKLPAERELAALFDTTRITLKDALSMLEAEGLIYREERRGWFVSRPRLVYNPASRSHFHALVAAQRRRAETRVLGAEVVVAPFELVAELELAPLSPLFCIRRARRIDDRVVLHVTHFLRPHLFPGIEHQDLSQSLTELYRREYGLEYGRSRFDICPTAARGEAARVLNLAPGSPVLAVTRINYDQFGRPIDCDREIWRHDAVRIRIDSNECPSSLSVPLRSAG</sequence>
<evidence type="ECO:0000256" key="3">
    <source>
        <dbReference type="ARBA" id="ARBA00023163"/>
    </source>
</evidence>
<organism evidence="5 6">
    <name type="scientific">Zobellella denitrificans</name>
    <dbReference type="NCBI Taxonomy" id="347534"/>
    <lineage>
        <taxon>Bacteria</taxon>
        <taxon>Pseudomonadati</taxon>
        <taxon>Pseudomonadota</taxon>
        <taxon>Gammaproteobacteria</taxon>
        <taxon>Aeromonadales</taxon>
        <taxon>Aeromonadaceae</taxon>
        <taxon>Zobellella</taxon>
    </lineage>
</organism>
<dbReference type="CDD" id="cd07377">
    <property type="entry name" value="WHTH_GntR"/>
    <property type="match status" value="1"/>
</dbReference>
<proteinExistence type="predicted"/>
<keyword evidence="1" id="KW-0805">Transcription regulation</keyword>
<dbReference type="Gene3D" id="3.40.1410.10">
    <property type="entry name" value="Chorismate lyase-like"/>
    <property type="match status" value="1"/>
</dbReference>
<gene>
    <name evidence="5" type="ORF">AN401_05515</name>
</gene>
<dbReference type="RefSeq" id="WP_096778738.1">
    <property type="nucleotide sequence ID" value="NZ_CP012621.1"/>
</dbReference>
<dbReference type="GO" id="GO:0003677">
    <property type="term" value="F:DNA binding"/>
    <property type="evidence" value="ECO:0007669"/>
    <property type="project" value="UniProtKB-KW"/>
</dbReference>
<dbReference type="SMART" id="SM00866">
    <property type="entry name" value="UTRA"/>
    <property type="match status" value="1"/>
</dbReference>
<dbReference type="SMART" id="SM00345">
    <property type="entry name" value="HTH_GNTR"/>
    <property type="match status" value="1"/>
</dbReference>
<evidence type="ECO:0000313" key="5">
    <source>
        <dbReference type="EMBL" id="ATG73387.1"/>
    </source>
</evidence>
<dbReference type="Proteomes" id="UP000217763">
    <property type="component" value="Chromosome"/>
</dbReference>
<dbReference type="GO" id="GO:0045892">
    <property type="term" value="P:negative regulation of DNA-templated transcription"/>
    <property type="evidence" value="ECO:0007669"/>
    <property type="project" value="TreeGrafter"/>
</dbReference>
<dbReference type="PROSITE" id="PS50949">
    <property type="entry name" value="HTH_GNTR"/>
    <property type="match status" value="1"/>
</dbReference>
<protein>
    <submittedName>
        <fullName evidence="5">MFS transporter</fullName>
    </submittedName>
</protein>
<reference evidence="6" key="1">
    <citation type="submission" date="2015-09" db="EMBL/GenBank/DDBJ databases">
        <authorList>
            <person name="Shao Z."/>
            <person name="Wang L."/>
        </authorList>
    </citation>
    <scope>NUCLEOTIDE SEQUENCE [LARGE SCALE GENOMIC DNA]</scope>
    <source>
        <strain evidence="6">F13-1</strain>
    </source>
</reference>
<evidence type="ECO:0000259" key="4">
    <source>
        <dbReference type="PROSITE" id="PS50949"/>
    </source>
</evidence>
<accession>A0A291HMK3</accession>
<dbReference type="KEGG" id="zdf:AN401_05515"/>
<dbReference type="EMBL" id="CP012621">
    <property type="protein sequence ID" value="ATG73387.1"/>
    <property type="molecule type" value="Genomic_DNA"/>
</dbReference>
<keyword evidence="2" id="KW-0238">DNA-binding</keyword>
<keyword evidence="3" id="KW-0804">Transcription</keyword>
<dbReference type="InterPro" id="IPR036390">
    <property type="entry name" value="WH_DNA-bd_sf"/>
</dbReference>
<dbReference type="PANTHER" id="PTHR44846">
    <property type="entry name" value="MANNOSYL-D-GLYCERATE TRANSPORT/METABOLISM SYSTEM REPRESSOR MNGR-RELATED"/>
    <property type="match status" value="1"/>
</dbReference>
<dbReference type="InterPro" id="IPR000524">
    <property type="entry name" value="Tscrpt_reg_HTH_GntR"/>
</dbReference>
<dbReference type="SUPFAM" id="SSF46785">
    <property type="entry name" value="Winged helix' DNA-binding domain"/>
    <property type="match status" value="1"/>
</dbReference>